<evidence type="ECO:0000256" key="4">
    <source>
        <dbReference type="ARBA" id="ARBA00022982"/>
    </source>
</evidence>
<dbReference type="GO" id="GO:0042597">
    <property type="term" value="C:periplasmic space"/>
    <property type="evidence" value="ECO:0007669"/>
    <property type="project" value="InterPro"/>
</dbReference>
<dbReference type="PROSITE" id="PS51009">
    <property type="entry name" value="CYTCII"/>
    <property type="match status" value="1"/>
</dbReference>
<dbReference type="InterPro" id="IPR002321">
    <property type="entry name" value="Cyt_c_II"/>
</dbReference>
<reference evidence="9 10" key="1">
    <citation type="submission" date="2019-12" db="EMBL/GenBank/DDBJ databases">
        <title>Genome sequencing and assembly of endphytes of Porphyra tenera.</title>
        <authorList>
            <person name="Park J.M."/>
            <person name="Shin R."/>
            <person name="Jo S.H."/>
        </authorList>
    </citation>
    <scope>NUCLEOTIDE SEQUENCE [LARGE SCALE GENOMIC DNA]</scope>
    <source>
        <strain evidence="9 10">GPM4</strain>
    </source>
</reference>
<organism evidence="9 10">
    <name type="scientific">Paraglaciecola mesophila</name>
    <dbReference type="NCBI Taxonomy" id="197222"/>
    <lineage>
        <taxon>Bacteria</taxon>
        <taxon>Pseudomonadati</taxon>
        <taxon>Pseudomonadota</taxon>
        <taxon>Gammaproteobacteria</taxon>
        <taxon>Alteromonadales</taxon>
        <taxon>Alteromonadaceae</taxon>
        <taxon>Paraglaciecola</taxon>
    </lineage>
</organism>
<dbReference type="InterPro" id="IPR012127">
    <property type="entry name" value="Cyt_c_prime"/>
</dbReference>
<evidence type="ECO:0000256" key="6">
    <source>
        <dbReference type="PIRSR" id="PIRSR000027-1"/>
    </source>
</evidence>
<dbReference type="EMBL" id="CP047656">
    <property type="protein sequence ID" value="QHJ10353.1"/>
    <property type="molecule type" value="Genomic_DNA"/>
</dbReference>
<gene>
    <name evidence="9" type="ORF">FX988_00565</name>
</gene>
<evidence type="ECO:0000256" key="3">
    <source>
        <dbReference type="ARBA" id="ARBA00022723"/>
    </source>
</evidence>
<keyword evidence="5 6" id="KW-0408">Iron</keyword>
<evidence type="ECO:0000313" key="9">
    <source>
        <dbReference type="EMBL" id="QHJ10353.1"/>
    </source>
</evidence>
<proteinExistence type="predicted"/>
<dbReference type="GO" id="GO:0005506">
    <property type="term" value="F:iron ion binding"/>
    <property type="evidence" value="ECO:0007669"/>
    <property type="project" value="InterPro"/>
</dbReference>
<keyword evidence="8" id="KW-0732">Signal</keyword>
<dbReference type="AlphaFoldDB" id="A0A857JEA6"/>
<evidence type="ECO:0000256" key="1">
    <source>
        <dbReference type="ARBA" id="ARBA00022448"/>
    </source>
</evidence>
<evidence type="ECO:0000256" key="8">
    <source>
        <dbReference type="SAM" id="SignalP"/>
    </source>
</evidence>
<dbReference type="OrthoDB" id="5520910at2"/>
<keyword evidence="3 6" id="KW-0479">Metal-binding</keyword>
<evidence type="ECO:0000313" key="10">
    <source>
        <dbReference type="Proteomes" id="UP000464524"/>
    </source>
</evidence>
<dbReference type="GO" id="GO:0022900">
    <property type="term" value="P:electron transport chain"/>
    <property type="evidence" value="ECO:0007669"/>
    <property type="project" value="InterPro"/>
</dbReference>
<feature type="binding site" description="axial binding residue" evidence="6">
    <location>
        <position position="149"/>
    </location>
    <ligand>
        <name>heme c</name>
        <dbReference type="ChEBI" id="CHEBI:61717"/>
    </ligand>
    <ligandPart>
        <name>Fe</name>
        <dbReference type="ChEBI" id="CHEBI:18248"/>
    </ligandPart>
</feature>
<sequence>MKKLLISAIASSILLTAGVSAQEAQSEKQAKSAAQFRQALLQLVRSNVGALGAMAKGAIPMDADTIQTNATRLEQLSLMMDDYFALDTTKFDIETGALPEIWQNRADFATKVDALTDASLALKTAAMNGDERAYKGAIGSVLKSCKGCHDSYKAE</sequence>
<protein>
    <submittedName>
        <fullName evidence="9">Cytochrome c</fullName>
    </submittedName>
</protein>
<dbReference type="Gene3D" id="1.20.120.10">
    <property type="entry name" value="Cytochrome c/b562"/>
    <property type="match status" value="1"/>
</dbReference>
<dbReference type="Pfam" id="PF01322">
    <property type="entry name" value="Cytochrom_C_2"/>
    <property type="match status" value="1"/>
</dbReference>
<feature type="binding site" description="covalent" evidence="7">
    <location>
        <position position="148"/>
    </location>
    <ligand>
        <name>heme c</name>
        <dbReference type="ChEBI" id="CHEBI:61717"/>
    </ligand>
</feature>
<keyword evidence="2 7" id="KW-0349">Heme</keyword>
<name>A0A857JEA6_9ALTE</name>
<dbReference type="GO" id="GO:0020037">
    <property type="term" value="F:heme binding"/>
    <property type="evidence" value="ECO:0007669"/>
    <property type="project" value="InterPro"/>
</dbReference>
<dbReference type="KEGG" id="pmes:FX988_00565"/>
<dbReference type="Proteomes" id="UP000464524">
    <property type="component" value="Chromosome"/>
</dbReference>
<feature type="signal peptide" evidence="8">
    <location>
        <begin position="1"/>
        <end position="21"/>
    </location>
</feature>
<dbReference type="RefSeq" id="WP_160178242.1">
    <property type="nucleotide sequence ID" value="NZ_CP047656.1"/>
</dbReference>
<keyword evidence="10" id="KW-1185">Reference proteome</keyword>
<comment type="PTM">
    <text evidence="7">Binds 1 heme group per subunit.</text>
</comment>
<dbReference type="PIRSF" id="PIRSF000027">
    <property type="entry name" value="Cytc_c_prime"/>
    <property type="match status" value="1"/>
</dbReference>
<accession>A0A857JEA6</accession>
<feature type="binding site" description="covalent" evidence="7">
    <location>
        <position position="145"/>
    </location>
    <ligand>
        <name>heme c</name>
        <dbReference type="ChEBI" id="CHEBI:61717"/>
    </ligand>
</feature>
<evidence type="ECO:0000256" key="2">
    <source>
        <dbReference type="ARBA" id="ARBA00022617"/>
    </source>
</evidence>
<dbReference type="InterPro" id="IPR010980">
    <property type="entry name" value="Cyt_c/b562"/>
</dbReference>
<dbReference type="GO" id="GO:0009055">
    <property type="term" value="F:electron transfer activity"/>
    <property type="evidence" value="ECO:0007669"/>
    <property type="project" value="InterPro"/>
</dbReference>
<evidence type="ECO:0000256" key="5">
    <source>
        <dbReference type="ARBA" id="ARBA00023004"/>
    </source>
</evidence>
<keyword evidence="4" id="KW-0249">Electron transport</keyword>
<keyword evidence="1" id="KW-0813">Transport</keyword>
<dbReference type="SUPFAM" id="SSF47175">
    <property type="entry name" value="Cytochromes"/>
    <property type="match status" value="1"/>
</dbReference>
<evidence type="ECO:0000256" key="7">
    <source>
        <dbReference type="PIRSR" id="PIRSR000027-2"/>
    </source>
</evidence>
<feature type="chain" id="PRO_5032566835" evidence="8">
    <location>
        <begin position="22"/>
        <end position="155"/>
    </location>
</feature>